<keyword evidence="3 9" id="KW-0813">Transport</keyword>
<dbReference type="Pfam" id="PF00528">
    <property type="entry name" value="BPD_transp_1"/>
    <property type="match status" value="1"/>
</dbReference>
<dbReference type="PANTHER" id="PTHR30425">
    <property type="entry name" value="PHOSPHATE TRANSPORT SYSTEM PERMEASE PROTEIN PST"/>
    <property type="match status" value="1"/>
</dbReference>
<keyword evidence="5 10" id="KW-0592">Phosphate transport</keyword>
<accession>A0A2U1S5L6</accession>
<comment type="caution">
    <text evidence="12">The sequence shown here is derived from an EMBL/GenBank/DDBJ whole genome shotgun (WGS) entry which is preliminary data.</text>
</comment>
<comment type="function">
    <text evidence="10">Part of the binding-protein-dependent transport system for phosphate; probably responsible for the translocation of the substrate across the membrane.</text>
</comment>
<protein>
    <recommendedName>
        <fullName evidence="10">Phosphate transport system permease protein</fullName>
    </recommendedName>
</protein>
<feature type="transmembrane region" description="Helical" evidence="9">
    <location>
        <begin position="191"/>
        <end position="212"/>
    </location>
</feature>
<dbReference type="Gene3D" id="1.10.3720.10">
    <property type="entry name" value="MetI-like"/>
    <property type="match status" value="1"/>
</dbReference>
<dbReference type="RefSeq" id="WP_116670061.1">
    <property type="nucleotide sequence ID" value="NZ_CALUOI010000003.1"/>
</dbReference>
<evidence type="ECO:0000259" key="11">
    <source>
        <dbReference type="PROSITE" id="PS50928"/>
    </source>
</evidence>
<comment type="subcellular location">
    <subcellularLocation>
        <location evidence="1 9">Cell membrane</location>
        <topology evidence="1 9">Multi-pass membrane protein</topology>
    </subcellularLocation>
</comment>
<dbReference type="AlphaFoldDB" id="A0A2U1S5L6"/>
<dbReference type="PROSITE" id="PS50928">
    <property type="entry name" value="ABC_TM1"/>
    <property type="match status" value="1"/>
</dbReference>
<evidence type="ECO:0000256" key="1">
    <source>
        <dbReference type="ARBA" id="ARBA00004651"/>
    </source>
</evidence>
<name>A0A2U1S5L6_9EURY</name>
<feature type="transmembrane region" description="Helical" evidence="9">
    <location>
        <begin position="138"/>
        <end position="159"/>
    </location>
</feature>
<keyword evidence="8 9" id="KW-0472">Membrane</keyword>
<evidence type="ECO:0000256" key="9">
    <source>
        <dbReference type="RuleBase" id="RU363032"/>
    </source>
</evidence>
<evidence type="ECO:0000256" key="6">
    <source>
        <dbReference type="ARBA" id="ARBA00022692"/>
    </source>
</evidence>
<dbReference type="OrthoDB" id="338493at2157"/>
<evidence type="ECO:0000256" key="7">
    <source>
        <dbReference type="ARBA" id="ARBA00022989"/>
    </source>
</evidence>
<evidence type="ECO:0000313" key="13">
    <source>
        <dbReference type="Proteomes" id="UP000245577"/>
    </source>
</evidence>
<reference evidence="12 13" key="1">
    <citation type="submission" date="2017-03" db="EMBL/GenBank/DDBJ databases">
        <title>Genome sequence of Methanobrevibacter wosei.</title>
        <authorList>
            <person name="Poehlein A."/>
            <person name="Seedorf H."/>
            <person name="Daniel R."/>
        </authorList>
    </citation>
    <scope>NUCLEOTIDE SEQUENCE [LARGE SCALE GENOMIC DNA]</scope>
    <source>
        <strain evidence="12 13">DSM 11979</strain>
    </source>
</reference>
<keyword evidence="6 9" id="KW-0812">Transmembrane</keyword>
<comment type="similarity">
    <text evidence="2 10">Belongs to the binding-protein-dependent transport system permease family. CysTW subfamily.</text>
</comment>
<proteinExistence type="inferred from homology"/>
<dbReference type="GO" id="GO:0005315">
    <property type="term" value="F:phosphate transmembrane transporter activity"/>
    <property type="evidence" value="ECO:0007669"/>
    <property type="project" value="InterPro"/>
</dbReference>
<keyword evidence="4 10" id="KW-1003">Cell membrane</keyword>
<evidence type="ECO:0000313" key="12">
    <source>
        <dbReference type="EMBL" id="PWB84962.1"/>
    </source>
</evidence>
<dbReference type="InterPro" id="IPR035906">
    <property type="entry name" value="MetI-like_sf"/>
</dbReference>
<dbReference type="PANTHER" id="PTHR30425:SF1">
    <property type="entry name" value="PHOSPHATE TRANSPORT SYSTEM PERMEASE PROTEIN PSTC"/>
    <property type="match status" value="1"/>
</dbReference>
<gene>
    <name evidence="12" type="primary">pstC</name>
    <name evidence="12" type="ORF">MBBWO_12730</name>
</gene>
<organism evidence="12 13">
    <name type="scientific">Methanobrevibacter woesei</name>
    <dbReference type="NCBI Taxonomy" id="190976"/>
    <lineage>
        <taxon>Archaea</taxon>
        <taxon>Methanobacteriati</taxon>
        <taxon>Methanobacteriota</taxon>
        <taxon>Methanomada group</taxon>
        <taxon>Methanobacteria</taxon>
        <taxon>Methanobacteriales</taxon>
        <taxon>Methanobacteriaceae</taxon>
        <taxon>Methanobrevibacter</taxon>
    </lineage>
</organism>
<dbReference type="Proteomes" id="UP000245577">
    <property type="component" value="Unassembled WGS sequence"/>
</dbReference>
<dbReference type="GO" id="GO:0006817">
    <property type="term" value="P:phosphate ion transport"/>
    <property type="evidence" value="ECO:0007669"/>
    <property type="project" value="UniProtKB-KW"/>
</dbReference>
<evidence type="ECO:0000256" key="10">
    <source>
        <dbReference type="RuleBase" id="RU363054"/>
    </source>
</evidence>
<dbReference type="SUPFAM" id="SSF161098">
    <property type="entry name" value="MetI-like"/>
    <property type="match status" value="1"/>
</dbReference>
<dbReference type="GO" id="GO:0005886">
    <property type="term" value="C:plasma membrane"/>
    <property type="evidence" value="ECO:0007669"/>
    <property type="project" value="UniProtKB-SubCell"/>
</dbReference>
<feature type="transmembrane region" description="Helical" evidence="9">
    <location>
        <begin position="64"/>
        <end position="92"/>
    </location>
</feature>
<dbReference type="InterPro" id="IPR011864">
    <property type="entry name" value="Phosphate_PstC"/>
</dbReference>
<evidence type="ECO:0000256" key="2">
    <source>
        <dbReference type="ARBA" id="ARBA00007069"/>
    </source>
</evidence>
<dbReference type="InterPro" id="IPR051124">
    <property type="entry name" value="Phosphate_Transport_Permease"/>
</dbReference>
<feature type="transmembrane region" description="Helical" evidence="9">
    <location>
        <begin position="257"/>
        <end position="279"/>
    </location>
</feature>
<keyword evidence="13" id="KW-1185">Reference proteome</keyword>
<dbReference type="CDD" id="cd06261">
    <property type="entry name" value="TM_PBP2"/>
    <property type="match status" value="1"/>
</dbReference>
<feature type="domain" description="ABC transmembrane type-1" evidence="11">
    <location>
        <begin position="68"/>
        <end position="276"/>
    </location>
</feature>
<dbReference type="InterPro" id="IPR000515">
    <property type="entry name" value="MetI-like"/>
</dbReference>
<evidence type="ECO:0000256" key="4">
    <source>
        <dbReference type="ARBA" id="ARBA00022475"/>
    </source>
</evidence>
<dbReference type="EMBL" id="MZGU01000006">
    <property type="protein sequence ID" value="PWB84962.1"/>
    <property type="molecule type" value="Genomic_DNA"/>
</dbReference>
<feature type="transmembrane region" description="Helical" evidence="9">
    <location>
        <begin position="15"/>
        <end position="34"/>
    </location>
</feature>
<sequence length="291" mass="31235">MESKNFDEILIEKGLFITAILSIFIILIILVFIISEAVPAFQEYGFFHFLAGMIWSPGDNQYGVLPMIVGSIYVTLLSLVMAVPLSLLCAIFMEEVAPNKVRLILKPVIQTLAGIPSVVYGFFGLTVVVPIIRESFGGTGFSVFTAALILAVMILPTIISVSQDAIKAVPHEFKEAALGLGSTHWQTIRHIIFPTALPGIITAIILGIGRAIGETLAVIMVAGNVAQIPGSIFEPVRTLTSNIALEMGYATGLHYNALFGTAVVLFLIIIVLLLIANYVQNKYGIDSDGGA</sequence>
<keyword evidence="7 9" id="KW-1133">Transmembrane helix</keyword>
<feature type="transmembrane region" description="Helical" evidence="9">
    <location>
        <begin position="112"/>
        <end position="132"/>
    </location>
</feature>
<evidence type="ECO:0000256" key="3">
    <source>
        <dbReference type="ARBA" id="ARBA00022448"/>
    </source>
</evidence>
<evidence type="ECO:0000256" key="5">
    <source>
        <dbReference type="ARBA" id="ARBA00022592"/>
    </source>
</evidence>
<dbReference type="NCBIfam" id="TIGR02138">
    <property type="entry name" value="phosphate_pstC"/>
    <property type="match status" value="1"/>
</dbReference>
<evidence type="ECO:0000256" key="8">
    <source>
        <dbReference type="ARBA" id="ARBA00023136"/>
    </source>
</evidence>